<organism evidence="3">
    <name type="scientific">Neottia fugongensis</name>
    <dbReference type="NCBI Taxonomy" id="1874639"/>
    <lineage>
        <taxon>Eukaryota</taxon>
        <taxon>Viridiplantae</taxon>
        <taxon>Streptophyta</taxon>
        <taxon>Embryophyta</taxon>
        <taxon>Tracheophyta</taxon>
        <taxon>Spermatophyta</taxon>
        <taxon>Magnoliopsida</taxon>
        <taxon>Liliopsida</taxon>
        <taxon>Asparagales</taxon>
        <taxon>Orchidaceae</taxon>
        <taxon>Epidendroideae</taxon>
        <taxon>Neottieae</taxon>
        <taxon>Neottia</taxon>
    </lineage>
</organism>
<dbReference type="GO" id="GO:0009706">
    <property type="term" value="C:chloroplast inner membrane"/>
    <property type="evidence" value="ECO:0007669"/>
    <property type="project" value="UniProtKB-SubCell"/>
</dbReference>
<feature type="compositionally biased region" description="Basic and acidic residues" evidence="2">
    <location>
        <begin position="240"/>
        <end position="257"/>
    </location>
</feature>
<comment type="subcellular location">
    <subcellularLocation>
        <location evidence="1">Plastid</location>
        <location evidence="1">Chloroplast inner membrane</location>
    </subcellularLocation>
</comment>
<feature type="transmembrane region" description="Helical" evidence="1">
    <location>
        <begin position="164"/>
        <end position="192"/>
    </location>
</feature>
<evidence type="ECO:0000313" key="3">
    <source>
        <dbReference type="EMBL" id="ANT73010.1"/>
    </source>
</evidence>
<feature type="compositionally biased region" description="Basic and acidic residues" evidence="2">
    <location>
        <begin position="264"/>
        <end position="273"/>
    </location>
</feature>
<geneLocation type="chloroplast" evidence="3"/>
<comment type="similarity">
    <text evidence="1">Belongs to the TIC214 family.</text>
</comment>
<accession>A0A1B1QCR8</accession>
<dbReference type="GeneID" id="33043534"/>
<keyword evidence="1" id="KW-1001">Plastid inner membrane</keyword>
<dbReference type="Pfam" id="PF05758">
    <property type="entry name" value="Ycf1"/>
    <property type="match status" value="2"/>
</dbReference>
<name>A0A1B1QCR8_9ASPA</name>
<dbReference type="PANTHER" id="PTHR33163">
    <property type="entry name" value="PROTEIN TIC 214-RELATED"/>
    <property type="match status" value="1"/>
</dbReference>
<keyword evidence="1" id="KW-0813">Transport</keyword>
<reference evidence="3" key="1">
    <citation type="journal article" date="2016" name="Genome Biol. Evol.">
        <title>Lineage-Specific Reductions of Plastid Genomes in an Orchid Tribe with Partially and Fully Mycoheterotrophic Species.</title>
        <authorList>
            <person name="Feng Y.L."/>
            <person name="Wicke S."/>
            <person name="Li J.W."/>
            <person name="Han Y."/>
            <person name="Lin C.S."/>
            <person name="Li D.Z."/>
            <person name="Zhou T.T."/>
            <person name="Huang W.C."/>
            <person name="Huang L.Q."/>
            <person name="Jin X.H."/>
        </authorList>
    </citation>
    <scope>NUCLEOTIDE SEQUENCE</scope>
</reference>
<feature type="transmembrane region" description="Helical" evidence="1">
    <location>
        <begin position="57"/>
        <end position="78"/>
    </location>
</feature>
<feature type="transmembrane region" description="Helical" evidence="1">
    <location>
        <begin position="124"/>
        <end position="144"/>
    </location>
</feature>
<dbReference type="RefSeq" id="YP_009270092.1">
    <property type="nucleotide sequence ID" value="NC_030711.1"/>
</dbReference>
<protein>
    <recommendedName>
        <fullName evidence="1">Protein TIC 214</fullName>
    </recommendedName>
    <alternativeName>
        <fullName evidence="1">Translocon at the inner envelope membrane of chloroplasts 214</fullName>
    </alternativeName>
</protein>
<dbReference type="InterPro" id="IPR008896">
    <property type="entry name" value="TIC214"/>
</dbReference>
<dbReference type="PANTHER" id="PTHR33163:SF40">
    <property type="entry name" value="PROTEIN TIC 214"/>
    <property type="match status" value="1"/>
</dbReference>
<keyword evidence="1 3" id="KW-0934">Plastid</keyword>
<comment type="subunit">
    <text evidence="1">Part of the Tic complex.</text>
</comment>
<proteinExistence type="inferred from homology"/>
<keyword evidence="1" id="KW-1133">Transmembrane helix</keyword>
<keyword evidence="1" id="KW-0472">Membrane</keyword>
<comment type="function">
    <text evidence="1">Involved in protein precursor import into chloroplasts. May be part of an intermediate translocation complex acting as a protein-conducting channel at the inner envelope.</text>
</comment>
<evidence type="ECO:0000256" key="2">
    <source>
        <dbReference type="SAM" id="MobiDB-lite"/>
    </source>
</evidence>
<keyword evidence="1 3" id="KW-0150">Chloroplast</keyword>
<dbReference type="GO" id="GO:0015031">
    <property type="term" value="P:protein transport"/>
    <property type="evidence" value="ECO:0007669"/>
    <property type="project" value="UniProtKB-KW"/>
</dbReference>
<feature type="transmembrane region" description="Helical" evidence="1">
    <location>
        <begin position="18"/>
        <end position="45"/>
    </location>
</feature>
<feature type="transmembrane region" description="Helical" evidence="1">
    <location>
        <begin position="84"/>
        <end position="104"/>
    </location>
</feature>
<feature type="transmembrane region" description="Helical" evidence="1">
    <location>
        <begin position="212"/>
        <end position="229"/>
    </location>
</feature>
<dbReference type="EMBL" id="KU551270">
    <property type="protein sequence ID" value="ANT73010.1"/>
    <property type="molecule type" value="Genomic_DNA"/>
</dbReference>
<keyword evidence="1" id="KW-0653">Protein transport</keyword>
<keyword evidence="1" id="KW-0812">Transmembrane</keyword>
<feature type="region of interest" description="Disordered" evidence="2">
    <location>
        <begin position="240"/>
        <end position="295"/>
    </location>
</feature>
<sequence length="1802" mass="215973">MILKSFLLGKPLSLCMKIINSVVVVGLYYGFMTTFSIGPSYLFLLRARVMEEGTEKEVSATTGFLAGQLMMFISIYYAPLHLALGRPHTITVLVLPYLLFHFFWNNHKNFFDSGSTTRNSMRNLSIQCVFLNNLIFQFFNHFILPSSTLARLVNISMFRCNNKILFLTSSFVGWLIGHIFFMKWVGLVLFWIRQNHSIRSNKYLVSELRNSMARIFSILLFITCVYYLGRMPSPIVTKKLKDKETSETEEGGERKEESDVETTYETKETKQEQEGSTEENPSLCSEEKEDLDKIDETEEIRVNGKEKTKDEFHFQEARYQDSPVYEDSDLETHQENWELGRLKEEKKKSWVWVEWVEKPFVTFFFDYKRWNRPLRYIKNDQLENALRNEMSQFFFFTCKSDGKPIISFTYPPSLSTFSKMLEQRISLYIIEKLYDEYFYNSWISTNEKKKCNLKNELRSRIKIIEKNEESPSLDMLEKRTILCDDENKKKCLPKAYDPFLNGPYRGTRKKLYLRAIMNPYTDTEDLVEIFLINKIHDLLLKDSVINDSVELYRQSFLNSTLNSTEEKGIDSESQEKSLQLVFDIITTHIKDQKTMKKKYMGIRIEEVSKEVSRWSYKLTDELEEEENEEELAEEDPYIYSRRAKHVVISKENDQNTYSISSTKNTINNDENDDQIEEEEVSLIDYSQQSDFRRNLIKGSMRAQRRKTVIWGIFQGNLNSPLFFDRLDKTSFFSSFDINEIKNLILRNWMGREKESELKISYFDLENEDTKEEKEKEKKIYINDQIEISETGDTFMFAQALRSFILLTQSFLRKYIILRSLIIAKNIFRILLFQSPEWDEDFKELNREIHIKCTYSGVPLSKTEFPPDWLTEGIQIKILSPFCLKPWQKSKVRSHHRDPIKKKNKKKKFCFLTVYGMEAKIPFGSPRKRPFFFKPIFKELKKNKLKKNFLQVLKFLKKEKKYFLKIGKEETKWVIKIVRVIKLIMKNLEKVNPIFLFELRKKKVYETNKNKKDFKRNNQILRESPVLIRKMNWLNYSLIEKRMKDLSDKTIKIRNQIERTAKDKKKKEIVLIYDNKRSGSQKHIWKILKSKNIRLMRKSHYFIKSFIEKIYIDILLCTISQINAQLFFESTKKIFKKSIYNNERNQAKEGIDEKNKNKMNLNLTIKKLFSNTDNTENWNQNSNTYWNVSSLSQAYVFYKLSQTQLLNQLVNQYHLRPVLQYQGSYPFFKDKLKDCCMIHGIFNYKPRHNKIHTYVMNEWKNWLKGHYQYDLSQKKKSLLVPKEWRNRINQRRMIQNKESIKFDLYQKYKWKKHYRYDLLSYKYISLPNSYISRSTLERNGDPEIPYNLNTLKPESFYVLVSIPSNDYLEKGYLIARNTNLYRKYFDCKILHLCFINNIEIWTNAHIGIKIQKNTKTEIKNFQKMEKKNLFSPMIDPDIKSRNQKSIFFDCMGMNKERFYDTPLNHDTISNLEPWLFPEFVLLFDIYKIQPWIIPIKSLFFHFYRNEKRKNIHKGQENLVLNLLKKKKKKAVEEDYARLETKKGRKNQYENENEMELDSFLKKYFLFQLRWANLLNQKILKNIKIYCLLLRLINTKEITISSIQRGEINLDEMLIHKDPVLAEVIRKGIFIIEPICLSKRRDGKSIIYQTMDISMDISSVDNKKHQTNKKYKKKIYSEKGGFDKFIAQHSNRFWSGDKNHYDFLVPENILSPRRRREFRIRICFNSRNCNVVDRNPIFCNENKIRNCGQFLNEDKHINTDGKNFMKFKLFLWPNYRLEDVACMNRYWFDTNNSSRFSMSRIHMY</sequence>
<gene>
    <name evidence="3" type="primary">ycf1</name>
    <name evidence="1" type="synonym">TIC214</name>
</gene>
<evidence type="ECO:0000256" key="1">
    <source>
        <dbReference type="RuleBase" id="RU364085"/>
    </source>
</evidence>